<dbReference type="EMBL" id="MU006237">
    <property type="protein sequence ID" value="KAF2821436.1"/>
    <property type="molecule type" value="Genomic_DNA"/>
</dbReference>
<reference evidence="1" key="1">
    <citation type="journal article" date="2020" name="Stud. Mycol.">
        <title>101 Dothideomycetes genomes: a test case for predicting lifestyles and emergence of pathogens.</title>
        <authorList>
            <person name="Haridas S."/>
            <person name="Albert R."/>
            <person name="Binder M."/>
            <person name="Bloem J."/>
            <person name="Labutti K."/>
            <person name="Salamov A."/>
            <person name="Andreopoulos B."/>
            <person name="Baker S."/>
            <person name="Barry K."/>
            <person name="Bills G."/>
            <person name="Bluhm B."/>
            <person name="Cannon C."/>
            <person name="Castanera R."/>
            <person name="Culley D."/>
            <person name="Daum C."/>
            <person name="Ezra D."/>
            <person name="Gonzalez J."/>
            <person name="Henrissat B."/>
            <person name="Kuo A."/>
            <person name="Liang C."/>
            <person name="Lipzen A."/>
            <person name="Lutzoni F."/>
            <person name="Magnuson J."/>
            <person name="Mondo S."/>
            <person name="Nolan M."/>
            <person name="Ohm R."/>
            <person name="Pangilinan J."/>
            <person name="Park H.-J."/>
            <person name="Ramirez L."/>
            <person name="Alfaro M."/>
            <person name="Sun H."/>
            <person name="Tritt A."/>
            <person name="Yoshinaga Y."/>
            <person name="Zwiers L.-H."/>
            <person name="Turgeon B."/>
            <person name="Goodwin S."/>
            <person name="Spatafora J."/>
            <person name="Crous P."/>
            <person name="Grigoriev I."/>
        </authorList>
    </citation>
    <scope>NUCLEOTIDE SEQUENCE</scope>
    <source>
        <strain evidence="1">CBS 113818</strain>
    </source>
</reference>
<evidence type="ECO:0000313" key="1">
    <source>
        <dbReference type="EMBL" id="KAF2821436.1"/>
    </source>
</evidence>
<keyword evidence="2" id="KW-1185">Reference proteome</keyword>
<dbReference type="Proteomes" id="UP000799424">
    <property type="component" value="Unassembled WGS sequence"/>
</dbReference>
<organism evidence="1 2">
    <name type="scientific">Ophiobolus disseminans</name>
    <dbReference type="NCBI Taxonomy" id="1469910"/>
    <lineage>
        <taxon>Eukaryota</taxon>
        <taxon>Fungi</taxon>
        <taxon>Dikarya</taxon>
        <taxon>Ascomycota</taxon>
        <taxon>Pezizomycotina</taxon>
        <taxon>Dothideomycetes</taxon>
        <taxon>Pleosporomycetidae</taxon>
        <taxon>Pleosporales</taxon>
        <taxon>Pleosporineae</taxon>
        <taxon>Phaeosphaeriaceae</taxon>
        <taxon>Ophiobolus</taxon>
    </lineage>
</organism>
<evidence type="ECO:0000313" key="2">
    <source>
        <dbReference type="Proteomes" id="UP000799424"/>
    </source>
</evidence>
<evidence type="ECO:0008006" key="3">
    <source>
        <dbReference type="Google" id="ProtNLM"/>
    </source>
</evidence>
<protein>
    <recommendedName>
        <fullName evidence="3">F-box domain-containing protein</fullName>
    </recommendedName>
</protein>
<accession>A0A6A6ZKG7</accession>
<dbReference type="OrthoDB" id="3801489at2759"/>
<gene>
    <name evidence="1" type="ORF">CC86DRAFT_104314</name>
</gene>
<name>A0A6A6ZKG7_9PLEO</name>
<dbReference type="AlphaFoldDB" id="A0A6A6ZKG7"/>
<proteinExistence type="predicted"/>
<sequence length="286" mass="33089">MVAPTLMSLPRELRDMVCSHLYCNIWYQWPWPYFSRHPCKLEVREFVLHNAPIVSVLLVNSQMHNEYQDSIDSHRVSATIITGYSARARAVENRIYNKNSAQDAFLLIHDLSLFASPSIKTQFWRAMTVLAENLVSDAPKLETLQMVRKLADMDPMLLPETSRLRNQDPYTGLDLLLPTAPQRLPGEMSPIRHGEGFRLGYAEKYTLGGWEKVGRVNKDTVWHDVVRVGIYGYTKTGSIEALIGTRDVVEIWPMPRYTRHVLELLGEEGERVQTWPDEFMEWIEKE</sequence>